<gene>
    <name evidence="5" type="ORF">VKT23_004887</name>
</gene>
<dbReference type="PROSITE" id="PS51716">
    <property type="entry name" value="G_IRG"/>
    <property type="match status" value="1"/>
</dbReference>
<protein>
    <recommendedName>
        <fullName evidence="4">IRG-type G domain-containing protein</fullName>
    </recommendedName>
</protein>
<sequence>MKTSIPDRVRSILRSKKRKADPGPELKEDPRITSLAEELENVKTEKDVLTEELEKEAGSRRDLEKSLHDRARQFNEDVESLQATVKGLQEELERLEKDKDATDRKALLSLEEVDKEKQVSADLSRQRDEALSAQERAEAEVREVRKHLQDRVEQSLRDRAEVEAARAALEDAERDVQALRELQMDLQTRLAEAEADKQREQKAREEAEDEALVQAEMARKESKAAEEAQETSKRHLVEFAQLNEEMRGLQIALRDLRTEKEKLVEEKRRLETLNADQEDDARNVRIALNSANTSLAELGSELEQAQTNISELKRKVDVDKMVLMEAETRGTRTEEEVLFLRKQIEDVIQDRRAVEEKLQETEIQLQAVSAAEKNSRIAEEKAKLELESTLEQNAEALHALAREKEELEREWRSKLPASTIPPTPEDYEITRRARKFKEGYLHFAVVGMAGCGKSSLVNAFRGIMNDSTNAALTGVQTDLTTTVVGRYNDPRRDCRFIWYDFPGSGSSGISGTDYFNHQGLYVFDCVFLLWDNRLTDADISVLQNCVRLKIPYFLIRTKSDVHIQNIEDVLRSRAEAEDNGAEDPRRRSSRLTGISIDALGKYITQTRQSVELSLRKAGLPSSKVYMVSYKSVLKIMQSGMSFPEGVRVIDERDLLSDILAQRRIKKPRGIPVRSNTTPWS</sequence>
<evidence type="ECO:0000256" key="1">
    <source>
        <dbReference type="ARBA" id="ARBA00005429"/>
    </source>
</evidence>
<feature type="domain" description="IRG-type G" evidence="4">
    <location>
        <begin position="439"/>
        <end position="652"/>
    </location>
</feature>
<dbReference type="Proteomes" id="UP001498398">
    <property type="component" value="Unassembled WGS sequence"/>
</dbReference>
<dbReference type="SUPFAM" id="SSF52540">
    <property type="entry name" value="P-loop containing nucleoside triphosphate hydrolases"/>
    <property type="match status" value="1"/>
</dbReference>
<dbReference type="InterPro" id="IPR007743">
    <property type="entry name" value="Immunity-related_GTPase-like"/>
</dbReference>
<feature type="region of interest" description="Disordered" evidence="3">
    <location>
        <begin position="1"/>
        <end position="68"/>
    </location>
</feature>
<dbReference type="InterPro" id="IPR027417">
    <property type="entry name" value="P-loop_NTPase"/>
</dbReference>
<dbReference type="PANTHER" id="PTHR14143:SF1">
    <property type="entry name" value="IRG-TYPE G DOMAIN-CONTAINING PROTEIN"/>
    <property type="match status" value="1"/>
</dbReference>
<dbReference type="PANTHER" id="PTHR14143">
    <property type="entry name" value="INTERFERON-INDUCIBLE GTPASE FAMILY MEMBER"/>
    <property type="match status" value="1"/>
</dbReference>
<name>A0ABR1JT23_9AGAR</name>
<comment type="caution">
    <text evidence="5">The sequence shown here is derived from an EMBL/GenBank/DDBJ whole genome shotgun (WGS) entry which is preliminary data.</text>
</comment>
<feature type="compositionally biased region" description="Basic and acidic residues" evidence="3">
    <location>
        <begin position="20"/>
        <end position="31"/>
    </location>
</feature>
<evidence type="ECO:0000313" key="5">
    <source>
        <dbReference type="EMBL" id="KAK7466164.1"/>
    </source>
</evidence>
<evidence type="ECO:0000313" key="6">
    <source>
        <dbReference type="Proteomes" id="UP001498398"/>
    </source>
</evidence>
<feature type="coiled-coil region" evidence="2">
    <location>
        <begin position="344"/>
        <end position="410"/>
    </location>
</feature>
<organism evidence="5 6">
    <name type="scientific">Marasmiellus scandens</name>
    <dbReference type="NCBI Taxonomy" id="2682957"/>
    <lineage>
        <taxon>Eukaryota</taxon>
        <taxon>Fungi</taxon>
        <taxon>Dikarya</taxon>
        <taxon>Basidiomycota</taxon>
        <taxon>Agaricomycotina</taxon>
        <taxon>Agaricomycetes</taxon>
        <taxon>Agaricomycetidae</taxon>
        <taxon>Agaricales</taxon>
        <taxon>Marasmiineae</taxon>
        <taxon>Omphalotaceae</taxon>
        <taxon>Marasmiellus</taxon>
    </lineage>
</organism>
<dbReference type="Pfam" id="PF05049">
    <property type="entry name" value="IIGP"/>
    <property type="match status" value="1"/>
</dbReference>
<accession>A0ABR1JT23</accession>
<dbReference type="InterPro" id="IPR030385">
    <property type="entry name" value="G_IRG_dom"/>
</dbReference>
<dbReference type="EMBL" id="JBANRG010000005">
    <property type="protein sequence ID" value="KAK7466164.1"/>
    <property type="molecule type" value="Genomic_DNA"/>
</dbReference>
<feature type="compositionally biased region" description="Basic and acidic residues" evidence="3">
    <location>
        <begin position="40"/>
        <end position="49"/>
    </location>
</feature>
<feature type="compositionally biased region" description="Basic and acidic residues" evidence="3">
    <location>
        <begin position="1"/>
        <end position="10"/>
    </location>
</feature>
<proteinExistence type="inferred from homology"/>
<dbReference type="Gene3D" id="3.40.50.300">
    <property type="entry name" value="P-loop containing nucleotide triphosphate hydrolases"/>
    <property type="match status" value="1"/>
</dbReference>
<feature type="compositionally biased region" description="Basic and acidic residues" evidence="3">
    <location>
        <begin position="55"/>
        <end position="68"/>
    </location>
</feature>
<comment type="similarity">
    <text evidence="1">Belongs to the TRAFAC class dynamin-like GTPase superfamily. IRG family.</text>
</comment>
<reference evidence="5 6" key="1">
    <citation type="submission" date="2024-01" db="EMBL/GenBank/DDBJ databases">
        <title>A draft genome for the cacao thread blight pathogen Marasmiellus scandens.</title>
        <authorList>
            <person name="Baruah I.K."/>
            <person name="Leung J."/>
            <person name="Bukari Y."/>
            <person name="Amoako-Attah I."/>
            <person name="Meinhardt L.W."/>
            <person name="Bailey B.A."/>
            <person name="Cohen S.P."/>
        </authorList>
    </citation>
    <scope>NUCLEOTIDE SEQUENCE [LARGE SCALE GENOMIC DNA]</scope>
    <source>
        <strain evidence="5 6">GH-19</strain>
    </source>
</reference>
<keyword evidence="6" id="KW-1185">Reference proteome</keyword>
<evidence type="ECO:0000259" key="4">
    <source>
        <dbReference type="PROSITE" id="PS51716"/>
    </source>
</evidence>
<evidence type="ECO:0000256" key="3">
    <source>
        <dbReference type="SAM" id="MobiDB-lite"/>
    </source>
</evidence>
<evidence type="ECO:0000256" key="2">
    <source>
        <dbReference type="SAM" id="Coils"/>
    </source>
</evidence>
<keyword evidence="2" id="KW-0175">Coiled coil</keyword>